<gene>
    <name evidence="1" type="ORF">AOA14_10725</name>
</gene>
<protein>
    <submittedName>
        <fullName evidence="1">Uncharacterized protein</fullName>
    </submittedName>
</protein>
<dbReference type="EMBL" id="CP013342">
    <property type="protein sequence ID" value="AMU95078.1"/>
    <property type="molecule type" value="Genomic_DNA"/>
</dbReference>
<sequence length="193" mass="21884">MTPYLATFPNLPGYVIFLAEEGNDASHMARKWYRMRFARALEPYELHLDGAYAAWERDRSDILALSDLRRRGVAYWTPEGWVVVPEDMDAPGPVYRAPQPVHAYRFSGSREDGQTIISASNAGDAWSLYRIWADLHGRSHERVFRFEKLTPGVGILRSKRLMQGMELGITGVASKRVAGWDVLPPWDECAGDN</sequence>
<reference evidence="2" key="1">
    <citation type="submission" date="2015-11" db="EMBL/GenBank/DDBJ databases">
        <title>Complete genome sequence of a polyethylene glycol-degrading strain Sphingopyxis terrae strain 203-1 (NBRC 15098).</title>
        <authorList>
            <person name="Yoshiyuki O."/>
            <person name="Shouta N."/>
            <person name="Nagata Y."/>
            <person name="Numata M."/>
            <person name="Tsuchikane K."/>
            <person name="Hosoyama A."/>
            <person name="Yamazoe A."/>
            <person name="Tsuda M."/>
            <person name="Fujita N."/>
            <person name="Kawai F."/>
        </authorList>
    </citation>
    <scope>NUCLEOTIDE SEQUENCE [LARGE SCALE GENOMIC DNA]</scope>
    <source>
        <strain evidence="2">203-1</strain>
    </source>
</reference>
<evidence type="ECO:0000313" key="2">
    <source>
        <dbReference type="Proteomes" id="UP000076234"/>
    </source>
</evidence>
<reference evidence="1 2" key="2">
    <citation type="journal article" date="2016" name="Genome Announc.">
        <title>Complete Genome Sequence of Sphingopyxis terrae Strain 203-1 (NBRC 111660), a Polyethylene Glycol Degrader.</title>
        <authorList>
            <person name="Ohtsubo Y."/>
            <person name="Nonoyama S."/>
            <person name="Nagata Y."/>
            <person name="Numata M."/>
            <person name="Tsuchikane K."/>
            <person name="Hosoyama A."/>
            <person name="Yamazoe A."/>
            <person name="Tsuda M."/>
            <person name="Fujita N."/>
            <person name="Kawai F."/>
        </authorList>
    </citation>
    <scope>NUCLEOTIDE SEQUENCE [LARGE SCALE GENOMIC DNA]</scope>
    <source>
        <strain evidence="1 2">203-1</strain>
    </source>
</reference>
<evidence type="ECO:0000313" key="1">
    <source>
        <dbReference type="EMBL" id="AMU95078.1"/>
    </source>
</evidence>
<dbReference type="AlphaFoldDB" id="A0A142VZ36"/>
<proteinExistence type="predicted"/>
<dbReference type="Proteomes" id="UP000076234">
    <property type="component" value="Chromosome"/>
</dbReference>
<organism evidence="1 2">
    <name type="scientific">Sphingopyxis terrae subsp. terrae NBRC 15098</name>
    <dbReference type="NCBI Taxonomy" id="1219058"/>
    <lineage>
        <taxon>Bacteria</taxon>
        <taxon>Pseudomonadati</taxon>
        <taxon>Pseudomonadota</taxon>
        <taxon>Alphaproteobacteria</taxon>
        <taxon>Sphingomonadales</taxon>
        <taxon>Sphingomonadaceae</taxon>
        <taxon>Sphingopyxis</taxon>
    </lineage>
</organism>
<accession>A0A142VZ36</accession>
<dbReference type="RefSeq" id="WP_202988231.1">
    <property type="nucleotide sequence ID" value="NZ_CP013342.1"/>
</dbReference>
<dbReference type="KEGG" id="ster:AOA14_10725"/>
<name>A0A142VZ36_9SPHN</name>